<name>A0AA39PKX3_9AGAR</name>
<feature type="region of interest" description="Disordered" evidence="1">
    <location>
        <begin position="108"/>
        <end position="218"/>
    </location>
</feature>
<accession>A0AA39PKX3</accession>
<sequence length="293" mass="31440">MGSFFQTCDSASSSSNGEHCVINASRLIGVIVGSIILVIIIAIKCHRGRSPANNTALAQVPGPAPLPWSPPQRIPPPLPPVYTYQQPVIYPSSAFPPPLAGPVQSINQSRVTVSPPASPHARRTSGQKLSKVPIVRPNNAFPSPALVQSGNRLHKHRRSTGTMSPPAAPEAPSTSSDARRTSFQPLAGDPHNSHAIAHHSRQQPVVQSDDTFLTPAPLQSNNPFRRYLVAETASPPVSSELQRVISQADDPYDAHAVVRRQQAAALARYSRTSNQLSESTTSLSEPRPPPYTE</sequence>
<keyword evidence="2" id="KW-1133">Transmembrane helix</keyword>
<feature type="compositionally biased region" description="Polar residues" evidence="1">
    <location>
        <begin position="270"/>
        <end position="284"/>
    </location>
</feature>
<dbReference type="AlphaFoldDB" id="A0AA39PKX3"/>
<evidence type="ECO:0000256" key="2">
    <source>
        <dbReference type="SAM" id="Phobius"/>
    </source>
</evidence>
<protein>
    <submittedName>
        <fullName evidence="3">Uncharacterized protein</fullName>
    </submittedName>
</protein>
<comment type="caution">
    <text evidence="3">The sequence shown here is derived from an EMBL/GenBank/DDBJ whole genome shotgun (WGS) entry which is preliminary data.</text>
</comment>
<keyword evidence="2" id="KW-0472">Membrane</keyword>
<dbReference type="Proteomes" id="UP001175227">
    <property type="component" value="Unassembled WGS sequence"/>
</dbReference>
<feature type="transmembrane region" description="Helical" evidence="2">
    <location>
        <begin position="24"/>
        <end position="43"/>
    </location>
</feature>
<dbReference type="EMBL" id="JAUEPR010000004">
    <property type="protein sequence ID" value="KAK0486197.1"/>
    <property type="molecule type" value="Genomic_DNA"/>
</dbReference>
<keyword evidence="2" id="KW-0812">Transmembrane</keyword>
<keyword evidence="4" id="KW-1185">Reference proteome</keyword>
<evidence type="ECO:0000313" key="3">
    <source>
        <dbReference type="EMBL" id="KAK0486197.1"/>
    </source>
</evidence>
<feature type="region of interest" description="Disordered" evidence="1">
    <location>
        <begin position="269"/>
        <end position="293"/>
    </location>
</feature>
<feature type="compositionally biased region" description="Polar residues" evidence="1">
    <location>
        <begin position="202"/>
        <end position="218"/>
    </location>
</feature>
<evidence type="ECO:0000313" key="4">
    <source>
        <dbReference type="Proteomes" id="UP001175227"/>
    </source>
</evidence>
<organism evidence="3 4">
    <name type="scientific">Armillaria novae-zelandiae</name>
    <dbReference type="NCBI Taxonomy" id="153914"/>
    <lineage>
        <taxon>Eukaryota</taxon>
        <taxon>Fungi</taxon>
        <taxon>Dikarya</taxon>
        <taxon>Basidiomycota</taxon>
        <taxon>Agaricomycotina</taxon>
        <taxon>Agaricomycetes</taxon>
        <taxon>Agaricomycetidae</taxon>
        <taxon>Agaricales</taxon>
        <taxon>Marasmiineae</taxon>
        <taxon>Physalacriaceae</taxon>
        <taxon>Armillaria</taxon>
    </lineage>
</organism>
<evidence type="ECO:0000256" key="1">
    <source>
        <dbReference type="SAM" id="MobiDB-lite"/>
    </source>
</evidence>
<gene>
    <name evidence="3" type="ORF">IW261DRAFT_785250</name>
</gene>
<reference evidence="3" key="1">
    <citation type="submission" date="2023-06" db="EMBL/GenBank/DDBJ databases">
        <authorList>
            <consortium name="Lawrence Berkeley National Laboratory"/>
            <person name="Ahrendt S."/>
            <person name="Sahu N."/>
            <person name="Indic B."/>
            <person name="Wong-Bajracharya J."/>
            <person name="Merenyi Z."/>
            <person name="Ke H.-M."/>
            <person name="Monk M."/>
            <person name="Kocsube S."/>
            <person name="Drula E."/>
            <person name="Lipzen A."/>
            <person name="Balint B."/>
            <person name="Henrissat B."/>
            <person name="Andreopoulos B."/>
            <person name="Martin F.M."/>
            <person name="Harder C.B."/>
            <person name="Rigling D."/>
            <person name="Ford K.L."/>
            <person name="Foster G.D."/>
            <person name="Pangilinan J."/>
            <person name="Papanicolaou A."/>
            <person name="Barry K."/>
            <person name="LaButti K."/>
            <person name="Viragh M."/>
            <person name="Koriabine M."/>
            <person name="Yan M."/>
            <person name="Riley R."/>
            <person name="Champramary S."/>
            <person name="Plett K.L."/>
            <person name="Tsai I.J."/>
            <person name="Slot J."/>
            <person name="Sipos G."/>
            <person name="Plett J."/>
            <person name="Nagy L.G."/>
            <person name="Grigoriev I.V."/>
        </authorList>
    </citation>
    <scope>NUCLEOTIDE SEQUENCE</scope>
    <source>
        <strain evidence="3">ICMP 16352</strain>
    </source>
</reference>
<proteinExistence type="predicted"/>